<keyword evidence="3 7" id="KW-0547">Nucleotide-binding</keyword>
<gene>
    <name evidence="7" type="primary">cbiA</name>
    <name evidence="10" type="ORF">HMPREF1250_2123</name>
</gene>
<dbReference type="NCBIfam" id="NF002204">
    <property type="entry name" value="PRK01077.1"/>
    <property type="match status" value="1"/>
</dbReference>
<keyword evidence="4 7" id="KW-0067">ATP-binding</keyword>
<evidence type="ECO:0000256" key="7">
    <source>
        <dbReference type="HAMAP-Rule" id="MF_00027"/>
    </source>
</evidence>
<evidence type="ECO:0000256" key="6">
    <source>
        <dbReference type="ARBA" id="ARBA00022962"/>
    </source>
</evidence>
<comment type="pathway">
    <text evidence="7">Cofactor biosynthesis; adenosylcobalamin biosynthesis; cob(II)yrinate a,c-diamide from sirohydrochlorin (anaerobic route): step 10/10.</text>
</comment>
<dbReference type="Proteomes" id="UP000017090">
    <property type="component" value="Unassembled WGS sequence"/>
</dbReference>
<dbReference type="PANTHER" id="PTHR43873:SF1">
    <property type="entry name" value="COBYRINATE A,C-DIAMIDE SYNTHASE"/>
    <property type="match status" value="1"/>
</dbReference>
<evidence type="ECO:0000256" key="2">
    <source>
        <dbReference type="ARBA" id="ARBA00022598"/>
    </source>
</evidence>
<feature type="active site" description="Nucleophile" evidence="7">
    <location>
        <position position="335"/>
    </location>
</feature>
<dbReference type="InterPro" id="IPR011698">
    <property type="entry name" value="GATase_3"/>
</dbReference>
<evidence type="ECO:0000256" key="5">
    <source>
        <dbReference type="ARBA" id="ARBA00022842"/>
    </source>
</evidence>
<dbReference type="CDD" id="cd03130">
    <property type="entry name" value="GATase1_CobB"/>
    <property type="match status" value="1"/>
</dbReference>
<dbReference type="GO" id="GO:0005524">
    <property type="term" value="F:ATP binding"/>
    <property type="evidence" value="ECO:0007669"/>
    <property type="project" value="UniProtKB-UniRule"/>
</dbReference>
<comment type="caution">
    <text evidence="10">The sequence shown here is derived from an EMBL/GenBank/DDBJ whole genome shotgun (WGS) entry which is preliminary data.</text>
</comment>
<feature type="domain" description="CobQ/CobB/MinD/ParA nucleotide binding" evidence="8">
    <location>
        <begin position="11"/>
        <end position="176"/>
    </location>
</feature>
<evidence type="ECO:0000256" key="4">
    <source>
        <dbReference type="ARBA" id="ARBA00022840"/>
    </source>
</evidence>
<evidence type="ECO:0000259" key="8">
    <source>
        <dbReference type="Pfam" id="PF01656"/>
    </source>
</evidence>
<dbReference type="Pfam" id="PF07685">
    <property type="entry name" value="GATase_3"/>
    <property type="match status" value="1"/>
</dbReference>
<name>U7UQU5_9FIRM</name>
<organism evidence="10 11">
    <name type="scientific">Megasphaera vaginalis</name>
    <name type="common">ex Srinivasan et al. 2021</name>
    <dbReference type="NCBI Taxonomy" id="1111454"/>
    <lineage>
        <taxon>Bacteria</taxon>
        <taxon>Bacillati</taxon>
        <taxon>Bacillota</taxon>
        <taxon>Negativicutes</taxon>
        <taxon>Veillonellales</taxon>
        <taxon>Veillonellaceae</taxon>
        <taxon>Megasphaera</taxon>
    </lineage>
</organism>
<feature type="domain" description="CobB/CobQ-like glutamine amidotransferase" evidence="9">
    <location>
        <begin position="253"/>
        <end position="440"/>
    </location>
</feature>
<dbReference type="NCBIfam" id="TIGR00379">
    <property type="entry name" value="cobB"/>
    <property type="match status" value="1"/>
</dbReference>
<dbReference type="EC" id="6.3.5.11" evidence="7"/>
<dbReference type="GO" id="GO:0042242">
    <property type="term" value="F:cobyrinic acid a,c-diamide synthase activity"/>
    <property type="evidence" value="ECO:0007669"/>
    <property type="project" value="UniProtKB-UniRule"/>
</dbReference>
<dbReference type="HAMAP" id="MF_00027">
    <property type="entry name" value="CobB_CbiA"/>
    <property type="match status" value="1"/>
</dbReference>
<dbReference type="STRING" id="1111454.HMPREF1250_2123"/>
<evidence type="ECO:0000259" key="9">
    <source>
        <dbReference type="Pfam" id="PF07685"/>
    </source>
</evidence>
<dbReference type="InterPro" id="IPR029062">
    <property type="entry name" value="Class_I_gatase-like"/>
</dbReference>
<keyword evidence="6 7" id="KW-0315">Glutamine amidotransferase</keyword>
<comment type="cofactor">
    <cofactor evidence="1 7">
        <name>Mg(2+)</name>
        <dbReference type="ChEBI" id="CHEBI:18420"/>
    </cofactor>
</comment>
<comment type="miscellaneous">
    <text evidence="7">The a and c carboxylates of cobyrinate are activated for nucleophilic attack via formation of a phosphorylated intermediate by ATP. CbiA catalyzes first the amidation of the c-carboxylate, and then that of the a-carboxylate.</text>
</comment>
<comment type="domain">
    <text evidence="7">Comprises of two domains. The C-terminal domain contains the binding site for glutamine and catalyzes the hydrolysis of this substrate to glutamate and ammonia. The N-terminal domain is anticipated to bind ATP and cobyrinate and catalyzes the ultimate synthesis of the diamide product. The ammonia produced via the glutaminase domain is probably translocated to the adjacent domain via a molecular tunnel, where it reacts with an activated intermediate.</text>
</comment>
<comment type="similarity">
    <text evidence="7">Belongs to the CobB/CbiA family.</text>
</comment>
<dbReference type="Pfam" id="PF01656">
    <property type="entry name" value="CbiA"/>
    <property type="match status" value="1"/>
</dbReference>
<keyword evidence="7" id="KW-0169">Cobalamin biosynthesis</keyword>
<dbReference type="AlphaFoldDB" id="U7UQU5"/>
<feature type="site" description="Increases nucleophilicity of active site Cys" evidence="7">
    <location>
        <position position="434"/>
    </location>
</feature>
<accession>U7UQU5</accession>
<dbReference type="PROSITE" id="PS51274">
    <property type="entry name" value="GATASE_COBBQ"/>
    <property type="match status" value="1"/>
</dbReference>
<keyword evidence="5 7" id="KW-0460">Magnesium</keyword>
<dbReference type="InterPro" id="IPR027417">
    <property type="entry name" value="P-loop_NTPase"/>
</dbReference>
<dbReference type="GO" id="GO:0009236">
    <property type="term" value="P:cobalamin biosynthetic process"/>
    <property type="evidence" value="ECO:0007669"/>
    <property type="project" value="UniProtKB-UniRule"/>
</dbReference>
<keyword evidence="11" id="KW-1185">Reference proteome</keyword>
<dbReference type="InterPro" id="IPR002586">
    <property type="entry name" value="CobQ/CobB/MinD/ParA_Nub-bd_dom"/>
</dbReference>
<dbReference type="RefSeq" id="WP_023053102.1">
    <property type="nucleotide sequence ID" value="NZ_AWXA01000008.1"/>
</dbReference>
<dbReference type="SUPFAM" id="SSF52317">
    <property type="entry name" value="Class I glutamine amidotransferase-like"/>
    <property type="match status" value="1"/>
</dbReference>
<evidence type="ECO:0000256" key="3">
    <source>
        <dbReference type="ARBA" id="ARBA00022741"/>
    </source>
</evidence>
<proteinExistence type="inferred from homology"/>
<sequence length="464" mass="50181">MSTVAVPRLLLAAPQSGSGKTTVVCALLRALVGRGKRVVAFKSGPDYIDPAFHRRITGTASRNLDLFLLGRHEAGAVAVRRILAEHGAGADMAVIEGAMGYYDGIGLTAEASAYDLARVTETPVILVVDGKGSALSLAASLKGLASFRHDSHVAGFIVNHVKPSVYAYYRERWEQESGLCSCGYLPPLPECRLENRHLGLVGAAEVATIDEIVARLGRVAGETLDLERLCRLAEQAPAVAVEPLTLSPVGSVRVAVARDEAFCFYYDDVFDLLRRLGAELVFFSPLHDAALPDCEALYLGGGYPELHASALSGNASMRRSIRDALGKGLPCFAECGGYMYLQQGFGEGTAFTPWVSAIPTECTLTDKLRHFGYIELTAQEDTLLCRKGETITAHEFHYSASDSDGTAFTAVKASGKGSWPAYYSCGNLLAGYPHLHLYSRPQWAARFLRKALAWKKERIGMSWK</sequence>
<comment type="function">
    <text evidence="7">Catalyzes the ATP-dependent amidation of the two carboxylate groups at positions a and c of cobyrinate, using either L-glutamine or ammonia as the nitrogen source.</text>
</comment>
<dbReference type="EMBL" id="AWXA01000008">
    <property type="protein sequence ID" value="ERT61812.1"/>
    <property type="molecule type" value="Genomic_DNA"/>
</dbReference>
<evidence type="ECO:0000313" key="11">
    <source>
        <dbReference type="Proteomes" id="UP000017090"/>
    </source>
</evidence>
<dbReference type="Gene3D" id="3.40.50.880">
    <property type="match status" value="1"/>
</dbReference>
<dbReference type="Gene3D" id="3.40.50.300">
    <property type="entry name" value="P-loop containing nucleotide triphosphate hydrolases"/>
    <property type="match status" value="1"/>
</dbReference>
<dbReference type="PATRIC" id="fig|1111454.3.peg.457"/>
<dbReference type="InterPro" id="IPR004484">
    <property type="entry name" value="CbiA/CobB_synth"/>
</dbReference>
<dbReference type="UniPathway" id="UPA00148">
    <property type="reaction ID" value="UER00231"/>
</dbReference>
<dbReference type="PANTHER" id="PTHR43873">
    <property type="entry name" value="COBYRINATE A,C-DIAMIDE SYNTHASE"/>
    <property type="match status" value="1"/>
</dbReference>
<keyword evidence="2 7" id="KW-0436">Ligase</keyword>
<dbReference type="SUPFAM" id="SSF52540">
    <property type="entry name" value="P-loop containing nucleoside triphosphate hydrolases"/>
    <property type="match status" value="1"/>
</dbReference>
<evidence type="ECO:0000256" key="1">
    <source>
        <dbReference type="ARBA" id="ARBA00001946"/>
    </source>
</evidence>
<reference evidence="10 11" key="1">
    <citation type="submission" date="2013-09" db="EMBL/GenBank/DDBJ databases">
        <authorList>
            <person name="Durkin A.S."/>
            <person name="Haft D.R."/>
            <person name="McCorrison J."/>
            <person name="Torralba M."/>
            <person name="Gillis M."/>
            <person name="Haft D.H."/>
            <person name="Methe B."/>
            <person name="Sutton G."/>
            <person name="Nelson K.E."/>
        </authorList>
    </citation>
    <scope>NUCLEOTIDE SEQUENCE [LARGE SCALE GENOMIC DNA]</scope>
    <source>
        <strain evidence="10 11">BV3C16-1</strain>
    </source>
</reference>
<comment type="catalytic activity">
    <reaction evidence="7">
        <text>cob(II)yrinate + 2 L-glutamine + 2 ATP + 2 H2O = cob(II)yrinate a,c diamide + 2 L-glutamate + 2 ADP + 2 phosphate + 2 H(+)</text>
        <dbReference type="Rhea" id="RHEA:26289"/>
        <dbReference type="ChEBI" id="CHEBI:15377"/>
        <dbReference type="ChEBI" id="CHEBI:15378"/>
        <dbReference type="ChEBI" id="CHEBI:29985"/>
        <dbReference type="ChEBI" id="CHEBI:30616"/>
        <dbReference type="ChEBI" id="CHEBI:43474"/>
        <dbReference type="ChEBI" id="CHEBI:58359"/>
        <dbReference type="ChEBI" id="CHEBI:58537"/>
        <dbReference type="ChEBI" id="CHEBI:58894"/>
        <dbReference type="ChEBI" id="CHEBI:456216"/>
        <dbReference type="EC" id="6.3.5.11"/>
    </reaction>
</comment>
<dbReference type="eggNOG" id="COG1797">
    <property type="taxonomic scope" value="Bacteria"/>
</dbReference>
<protein>
    <recommendedName>
        <fullName evidence="7">Cobyrinate a,c-diamide synthase</fullName>
        <ecNumber evidence="7">6.3.5.11</ecNumber>
    </recommendedName>
    <alternativeName>
        <fullName evidence="7">Cobyrinic acid a,c-diamide synthetase</fullName>
    </alternativeName>
</protein>
<evidence type="ECO:0000313" key="10">
    <source>
        <dbReference type="EMBL" id="ERT61812.1"/>
    </source>
</evidence>